<dbReference type="KEGG" id="otk:C6570_04860"/>
<name>A0A2S0MCN7_9BURK</name>
<keyword evidence="4" id="KW-1185">Reference proteome</keyword>
<proteinExistence type="predicted"/>
<feature type="chain" id="PRO_5015602288" description="DUF4124 domain-containing protein" evidence="1">
    <location>
        <begin position="27"/>
        <end position="151"/>
    </location>
</feature>
<dbReference type="InterPro" id="IPR025392">
    <property type="entry name" value="DUF4124"/>
</dbReference>
<evidence type="ECO:0000313" key="4">
    <source>
        <dbReference type="Proteomes" id="UP000239709"/>
    </source>
</evidence>
<sequence>MSTLRTTTAMALMTGAALTASASASAQVYKCPDASGRTVIQQMPCTGGEKMKVPSTGATNADVADARGKAAGLCEAALRSVPAWKDRDSVRISRVSRVGFTTVQMHGTTLAVVQYVAAVDAKNSYGAYGGDKPAYCYLNGTESKVLDVKVF</sequence>
<feature type="signal peptide" evidence="1">
    <location>
        <begin position="1"/>
        <end position="26"/>
    </location>
</feature>
<evidence type="ECO:0000259" key="2">
    <source>
        <dbReference type="Pfam" id="PF13511"/>
    </source>
</evidence>
<protein>
    <recommendedName>
        <fullName evidence="2">DUF4124 domain-containing protein</fullName>
    </recommendedName>
</protein>
<keyword evidence="1" id="KW-0732">Signal</keyword>
<evidence type="ECO:0000313" key="3">
    <source>
        <dbReference type="EMBL" id="AVO33659.1"/>
    </source>
</evidence>
<accession>A0A2S0MCN7</accession>
<organism evidence="3 4">
    <name type="scientific">Ottowia oryzae</name>
    <dbReference type="NCBI Taxonomy" id="2109914"/>
    <lineage>
        <taxon>Bacteria</taxon>
        <taxon>Pseudomonadati</taxon>
        <taxon>Pseudomonadota</taxon>
        <taxon>Betaproteobacteria</taxon>
        <taxon>Burkholderiales</taxon>
        <taxon>Comamonadaceae</taxon>
        <taxon>Ottowia</taxon>
    </lineage>
</organism>
<feature type="domain" description="DUF4124" evidence="2">
    <location>
        <begin position="16"/>
        <end position="66"/>
    </location>
</feature>
<evidence type="ECO:0000256" key="1">
    <source>
        <dbReference type="SAM" id="SignalP"/>
    </source>
</evidence>
<dbReference type="RefSeq" id="WP_106702222.1">
    <property type="nucleotide sequence ID" value="NZ_CP027666.1"/>
</dbReference>
<dbReference type="Proteomes" id="UP000239709">
    <property type="component" value="Chromosome"/>
</dbReference>
<dbReference type="AlphaFoldDB" id="A0A2S0MCN7"/>
<dbReference type="EMBL" id="CP027666">
    <property type="protein sequence ID" value="AVO33659.1"/>
    <property type="molecule type" value="Genomic_DNA"/>
</dbReference>
<dbReference type="Pfam" id="PF13511">
    <property type="entry name" value="DUF4124"/>
    <property type="match status" value="1"/>
</dbReference>
<gene>
    <name evidence="3" type="ORF">C6570_04860</name>
</gene>
<reference evidence="3 4" key="1">
    <citation type="submission" date="2018-03" db="EMBL/GenBank/DDBJ databases">
        <title>Genome sequencing of Ottowia sp.</title>
        <authorList>
            <person name="Kim S.-J."/>
            <person name="Heo J."/>
            <person name="Kwon S.-W."/>
        </authorList>
    </citation>
    <scope>NUCLEOTIDE SEQUENCE [LARGE SCALE GENOMIC DNA]</scope>
    <source>
        <strain evidence="3 4">KADR8-3</strain>
    </source>
</reference>
<dbReference type="OrthoDB" id="8904499at2"/>